<feature type="compositionally biased region" description="Pro residues" evidence="2">
    <location>
        <begin position="657"/>
        <end position="668"/>
    </location>
</feature>
<dbReference type="Proteomes" id="UP001230188">
    <property type="component" value="Unassembled WGS sequence"/>
</dbReference>
<dbReference type="GO" id="GO:0016567">
    <property type="term" value="P:protein ubiquitination"/>
    <property type="evidence" value="ECO:0007669"/>
    <property type="project" value="InterPro"/>
</dbReference>
<dbReference type="PANTHER" id="PTHR11685">
    <property type="entry name" value="RBR FAMILY RING FINGER AND IBR DOMAIN-CONTAINING"/>
    <property type="match status" value="1"/>
</dbReference>
<dbReference type="SUPFAM" id="SSF57850">
    <property type="entry name" value="RING/U-box"/>
    <property type="match status" value="1"/>
</dbReference>
<sequence>METSPLAKEAQSMLRSMGMRASQAALLQGLQRHSTAESVVAYVLDSGGADPEPPSVIVWERATEDTKGGGGFERYDDDVAAKLEEAFQMGCFECEIGGGGGGEGVSAATAEARAEAMRIMRGDGTKEEKVRRVVRVANLSPVDKGKAQQALFRDQLPDWGDGGVVVLIAATPMSETIPGGGGSGGAREVRRRAIDARVDGLVREWGFEETKVRQCLDEAPTYEAAVRMLESTHVATNRLDRQCVFAAVDACEGAKTADDLFVASGAGCVKGDAHRYCYACAFRCVSAALSRGVLPRCPGTRDPESHADAGGACGVDARDAATLSDAHLAARDRRCILDQRDVELIVAKYMRDYAAPGEPTGDQIRELRLERRDRTILGEAGFVSVRAELVYQDALVRANGGIRCPSCEVWVFPPEDGTPPPFRVLCGNAACAHANTPFCSGCRRPYHYGVQCADIAKVERSFIEWQQRGRETYLRELAAEDEKFREALEDFRRQEADHRKNLQEQKDAFDAFQADEKYKASNAKLCPHCRRVVQHMGGCDLMLCGTDYHGGNQQHGCGQKFRWSEAEPYVAATGHLNVQPFDRQTPTRANAARHPITLDGEHFAYEKCVVCFNEITGLALNCIHCAGLPLVCVQCQDKLPPEGFPDHTPNHLFTILEPPPPPPPPPPSKSNTPEVPEPPAPPAVTPRHHGFRRRSLFRAFGTAA</sequence>
<dbReference type="EMBL" id="JAQMWT010000198">
    <property type="protein sequence ID" value="KAJ8607759.1"/>
    <property type="molecule type" value="Genomic_DNA"/>
</dbReference>
<keyword evidence="4" id="KW-1185">Reference proteome</keyword>
<evidence type="ECO:0000256" key="2">
    <source>
        <dbReference type="SAM" id="MobiDB-lite"/>
    </source>
</evidence>
<accession>A0AAD7XRN9</accession>
<organism evidence="3 4">
    <name type="scientific">Chrysophaeum taylorii</name>
    <dbReference type="NCBI Taxonomy" id="2483200"/>
    <lineage>
        <taxon>Eukaryota</taxon>
        <taxon>Sar</taxon>
        <taxon>Stramenopiles</taxon>
        <taxon>Ochrophyta</taxon>
        <taxon>Pelagophyceae</taxon>
        <taxon>Pelagomonadales</taxon>
        <taxon>Pelagomonadaceae</taxon>
        <taxon>Chrysophaeum</taxon>
    </lineage>
</organism>
<comment type="caution">
    <text evidence="3">The sequence shown here is derived from an EMBL/GenBank/DDBJ whole genome shotgun (WGS) entry which is preliminary data.</text>
</comment>
<reference evidence="3" key="1">
    <citation type="submission" date="2023-01" db="EMBL/GenBank/DDBJ databases">
        <title>Metagenome sequencing of chrysophaentin producing Chrysophaeum taylorii.</title>
        <authorList>
            <person name="Davison J."/>
            <person name="Bewley C."/>
        </authorList>
    </citation>
    <scope>NUCLEOTIDE SEQUENCE</scope>
    <source>
        <strain evidence="3">NIES-1699</strain>
    </source>
</reference>
<dbReference type="Gene3D" id="1.20.120.1750">
    <property type="match status" value="1"/>
</dbReference>
<evidence type="ECO:0000313" key="3">
    <source>
        <dbReference type="EMBL" id="KAJ8607759.1"/>
    </source>
</evidence>
<name>A0AAD7XRN9_9STRA</name>
<proteinExistence type="predicted"/>
<dbReference type="GO" id="GO:0004842">
    <property type="term" value="F:ubiquitin-protein transferase activity"/>
    <property type="evidence" value="ECO:0007669"/>
    <property type="project" value="InterPro"/>
</dbReference>
<protein>
    <submittedName>
        <fullName evidence="3">Uncharacterized protein</fullName>
    </submittedName>
</protein>
<dbReference type="InterPro" id="IPR031127">
    <property type="entry name" value="E3_UB_ligase_RBR"/>
</dbReference>
<feature type="coiled-coil region" evidence="1">
    <location>
        <begin position="474"/>
        <end position="508"/>
    </location>
</feature>
<evidence type="ECO:0000256" key="1">
    <source>
        <dbReference type="SAM" id="Coils"/>
    </source>
</evidence>
<feature type="region of interest" description="Disordered" evidence="2">
    <location>
        <begin position="646"/>
        <end position="692"/>
    </location>
</feature>
<feature type="compositionally biased region" description="Pro residues" evidence="2">
    <location>
        <begin position="675"/>
        <end position="684"/>
    </location>
</feature>
<dbReference type="AlphaFoldDB" id="A0AAD7XRN9"/>
<keyword evidence="1" id="KW-0175">Coiled coil</keyword>
<gene>
    <name evidence="3" type="ORF">CTAYLR_008609</name>
</gene>
<evidence type="ECO:0000313" key="4">
    <source>
        <dbReference type="Proteomes" id="UP001230188"/>
    </source>
</evidence>